<dbReference type="GeneID" id="62168084"/>
<dbReference type="OrthoDB" id="5343383at2759"/>
<gene>
    <name evidence="1" type="ORF">CkaCkLH20_12297</name>
</gene>
<keyword evidence="2" id="KW-1185">Reference proteome</keyword>
<dbReference type="Proteomes" id="UP000781932">
    <property type="component" value="Unassembled WGS sequence"/>
</dbReference>
<dbReference type="RefSeq" id="XP_038739672.1">
    <property type="nucleotide sequence ID" value="XM_038895010.1"/>
</dbReference>
<evidence type="ECO:0000313" key="1">
    <source>
        <dbReference type="EMBL" id="KAF9870211.1"/>
    </source>
</evidence>
<protein>
    <submittedName>
        <fullName evidence="1">Uncharacterized protein</fullName>
    </submittedName>
</protein>
<comment type="caution">
    <text evidence="1">The sequence shown here is derived from an EMBL/GenBank/DDBJ whole genome shotgun (WGS) entry which is preliminary data.</text>
</comment>
<name>A0A9P6LEL1_9PEZI</name>
<dbReference type="AlphaFoldDB" id="A0A9P6LEL1"/>
<organism evidence="1 2">
    <name type="scientific">Colletotrichum karsti</name>
    <dbReference type="NCBI Taxonomy" id="1095194"/>
    <lineage>
        <taxon>Eukaryota</taxon>
        <taxon>Fungi</taxon>
        <taxon>Dikarya</taxon>
        <taxon>Ascomycota</taxon>
        <taxon>Pezizomycotina</taxon>
        <taxon>Sordariomycetes</taxon>
        <taxon>Hypocreomycetidae</taxon>
        <taxon>Glomerellales</taxon>
        <taxon>Glomerellaceae</taxon>
        <taxon>Colletotrichum</taxon>
        <taxon>Colletotrichum boninense species complex</taxon>
    </lineage>
</organism>
<proteinExistence type="predicted"/>
<reference evidence="1" key="1">
    <citation type="submission" date="2020-03" db="EMBL/GenBank/DDBJ databases">
        <authorList>
            <person name="He L."/>
        </authorList>
    </citation>
    <scope>NUCLEOTIDE SEQUENCE</scope>
    <source>
        <strain evidence="1">CkLH20</strain>
    </source>
</reference>
<sequence>MTLLTNMAPLVWAQPAPGSSAAFQEDDFVALWFDMYAILMKLNFWKREDILFPPVATGRHAQLDSQHLLIERRMSPEAVSLVERLPYPRVASYRRMRIYPEADAMNYLDKDDIRDCRDPHEMAQYSTQLHSSNDASYLLPQDVTLARPDESDGLAWILDLSHNAFRFVSGPFEAPARGSYGGLPHDYPVERPDDPDHYRNWPMYHAPTVLRRWIQDVLDLELVPASSQGEYWSTSSDVLGQVIGKALRHYGWPAEFREQDWARDSEQIYRAAGDVEERYEKSFDPHKFGWDRQVLLSKWKEDPDLVPYVGLDLS</sequence>
<evidence type="ECO:0000313" key="2">
    <source>
        <dbReference type="Proteomes" id="UP000781932"/>
    </source>
</evidence>
<dbReference type="EMBL" id="JAATWM020000057">
    <property type="protein sequence ID" value="KAF9870211.1"/>
    <property type="molecule type" value="Genomic_DNA"/>
</dbReference>
<accession>A0A9P6LEL1</accession>
<reference evidence="1" key="2">
    <citation type="submission" date="2020-11" db="EMBL/GenBank/DDBJ databases">
        <title>Whole genome sequencing of Colletotrichum sp.</title>
        <authorList>
            <person name="Li H."/>
        </authorList>
    </citation>
    <scope>NUCLEOTIDE SEQUENCE</scope>
    <source>
        <strain evidence="1">CkLH20</strain>
    </source>
</reference>